<sequence length="511" mass="54278">MLVAALSLLLAAAGASAAPFERRGLAQIKSNCNHDLSYSFVQHHNEILDYFDGVGGKASFFVNGMNWGCIYDQDNVDAIRRSYEEGHLIASHTWSHAALDTLTHAQIDYEIQRLDEALVKIIGVKPKFLRPPYGSINEDAASYIQNTYGKTIVLWSDDSGDSTGGSAQQSYDLYNGFAHESPRRPHMALSHETQEVAIQAIRMGTVSQLANAGINLQTVAQCTDDQNPYIHVGGYQQRDSSWVCTGAWNPTPPGNPTSTTSANPPTGTCASTYYSAAGETCTTIEQKFGLPTGSIKQYNSFVTCTDIWAGTPLCIPPGGNPPSSSTTSTTSTTSSAPPTGTCAFTYNSLAGETCTTIEQKFGLPTGAIKQYNSFVTCTDIWAGTPLCIPPGGNPPSSTTSSAPPAPTCVSTYKSVAGDTCASIGTKYGLTGNQILAANTFLNCNDIWANTNVCIPPGGSSTTCTQTISSLAGDTCDTIGSRYGVSGTQIKTWNDFLNCADIWTNTPVCVRH</sequence>
<evidence type="ECO:0000256" key="4">
    <source>
        <dbReference type="ARBA" id="ARBA00022669"/>
    </source>
</evidence>
<evidence type="ECO:0000256" key="7">
    <source>
        <dbReference type="ARBA" id="ARBA00023288"/>
    </source>
</evidence>
<evidence type="ECO:0000259" key="11">
    <source>
        <dbReference type="PROSITE" id="PS51677"/>
    </source>
</evidence>
<feature type="domain" description="NodB homology" evidence="11">
    <location>
        <begin position="28"/>
        <end position="217"/>
    </location>
</feature>
<dbReference type="GO" id="GO:0005886">
    <property type="term" value="C:plasma membrane"/>
    <property type="evidence" value="ECO:0007669"/>
    <property type="project" value="UniProtKB-SubCell"/>
</dbReference>
<comment type="subcellular location">
    <subcellularLocation>
        <location evidence="1">Cell membrane</location>
        <topology evidence="1">Lipid-anchor</topology>
        <topology evidence="1">GPI-anchor</topology>
    </subcellularLocation>
</comment>
<dbReference type="HOGENOM" id="CLU_024004_0_0_1"/>
<keyword evidence="2" id="KW-1003">Cell membrane</keyword>
<feature type="signal peptide" evidence="10">
    <location>
        <begin position="1"/>
        <end position="17"/>
    </location>
</feature>
<dbReference type="InterPro" id="IPR002509">
    <property type="entry name" value="NODB_dom"/>
</dbReference>
<dbReference type="PROSITE" id="PS51677">
    <property type="entry name" value="NODB"/>
    <property type="match status" value="1"/>
</dbReference>
<dbReference type="Pfam" id="PF01522">
    <property type="entry name" value="Polysacc_deac_1"/>
    <property type="match status" value="1"/>
</dbReference>
<evidence type="ECO:0000313" key="13">
    <source>
        <dbReference type="EMBL" id="KIM31443.1"/>
    </source>
</evidence>
<keyword evidence="7" id="KW-0449">Lipoprotein</keyword>
<keyword evidence="3" id="KW-0325">Glycoprotein</keyword>
<evidence type="ECO:0000256" key="5">
    <source>
        <dbReference type="ARBA" id="ARBA00023026"/>
    </source>
</evidence>
<feature type="domain" description="LysM" evidence="12">
    <location>
        <begin position="344"/>
        <end position="388"/>
    </location>
</feature>
<dbReference type="InterPro" id="IPR036779">
    <property type="entry name" value="LysM_dom_sf"/>
</dbReference>
<dbReference type="STRING" id="933852.A0A0C2WZF1"/>
<feature type="chain" id="PRO_5002170494" evidence="10">
    <location>
        <begin position="18"/>
        <end position="511"/>
    </location>
</feature>
<dbReference type="EMBL" id="KN824282">
    <property type="protein sequence ID" value="KIM31443.1"/>
    <property type="molecule type" value="Genomic_DNA"/>
</dbReference>
<evidence type="ECO:0000259" key="12">
    <source>
        <dbReference type="PROSITE" id="PS51782"/>
    </source>
</evidence>
<evidence type="ECO:0000313" key="14">
    <source>
        <dbReference type="Proteomes" id="UP000054097"/>
    </source>
</evidence>
<dbReference type="Gene3D" id="3.20.20.370">
    <property type="entry name" value="Glycoside hydrolase/deacetylase"/>
    <property type="match status" value="1"/>
</dbReference>
<dbReference type="GO" id="GO:0008061">
    <property type="term" value="F:chitin binding"/>
    <property type="evidence" value="ECO:0007669"/>
    <property type="project" value="UniProtKB-KW"/>
</dbReference>
<protein>
    <submittedName>
        <fullName evidence="13">Carbohydrate-binding module family 50 protein</fullName>
    </submittedName>
</protein>
<keyword evidence="5" id="KW-0843">Virulence</keyword>
<dbReference type="InterPro" id="IPR018392">
    <property type="entry name" value="LysM"/>
</dbReference>
<proteinExistence type="predicted"/>
<dbReference type="PROSITE" id="PS51782">
    <property type="entry name" value="LYSM"/>
    <property type="match status" value="4"/>
</dbReference>
<dbReference type="SUPFAM" id="SSF54106">
    <property type="entry name" value="LysM domain"/>
    <property type="match status" value="4"/>
</dbReference>
<evidence type="ECO:0000256" key="6">
    <source>
        <dbReference type="ARBA" id="ARBA00023136"/>
    </source>
</evidence>
<evidence type="ECO:0000256" key="8">
    <source>
        <dbReference type="ARBA" id="ARBA00023316"/>
    </source>
</evidence>
<keyword evidence="4" id="KW-0147">Chitin-binding</keyword>
<dbReference type="PANTHER" id="PTHR34997:SF1">
    <property type="entry name" value="PEPTIDOGLYCAN-BINDING LYSIN DOMAIN"/>
    <property type="match status" value="1"/>
</dbReference>
<feature type="domain" description="LysM" evidence="12">
    <location>
        <begin position="271"/>
        <end position="315"/>
    </location>
</feature>
<keyword evidence="10" id="KW-0732">Signal</keyword>
<name>A0A0C2WZF1_SERVB</name>
<accession>A0A0C2WZF1</accession>
<dbReference type="InterPro" id="IPR052210">
    <property type="entry name" value="LysM1-like"/>
</dbReference>
<dbReference type="SUPFAM" id="SSF88713">
    <property type="entry name" value="Glycoside hydrolase/deacetylase"/>
    <property type="match status" value="1"/>
</dbReference>
<gene>
    <name evidence="13" type="ORF">M408DRAFT_327649</name>
</gene>
<reference evidence="13 14" key="1">
    <citation type="submission" date="2014-04" db="EMBL/GenBank/DDBJ databases">
        <authorList>
            <consortium name="DOE Joint Genome Institute"/>
            <person name="Kuo A."/>
            <person name="Zuccaro A."/>
            <person name="Kohler A."/>
            <person name="Nagy L.G."/>
            <person name="Floudas D."/>
            <person name="Copeland A."/>
            <person name="Barry K.W."/>
            <person name="Cichocki N."/>
            <person name="Veneault-Fourrey C."/>
            <person name="LaButti K."/>
            <person name="Lindquist E.A."/>
            <person name="Lipzen A."/>
            <person name="Lundell T."/>
            <person name="Morin E."/>
            <person name="Murat C."/>
            <person name="Sun H."/>
            <person name="Tunlid A."/>
            <person name="Henrissat B."/>
            <person name="Grigoriev I.V."/>
            <person name="Hibbett D.S."/>
            <person name="Martin F."/>
            <person name="Nordberg H.P."/>
            <person name="Cantor M.N."/>
            <person name="Hua S.X."/>
        </authorList>
    </citation>
    <scope>NUCLEOTIDE SEQUENCE [LARGE SCALE GENOMIC DNA]</scope>
    <source>
        <strain evidence="13 14">MAFF 305830</strain>
    </source>
</reference>
<evidence type="ECO:0000256" key="10">
    <source>
        <dbReference type="SAM" id="SignalP"/>
    </source>
</evidence>
<keyword evidence="8" id="KW-0961">Cell wall biogenesis/degradation</keyword>
<feature type="domain" description="LysM" evidence="12">
    <location>
        <begin position="410"/>
        <end position="454"/>
    </location>
</feature>
<feature type="domain" description="LysM" evidence="12">
    <location>
        <begin position="465"/>
        <end position="509"/>
    </location>
</feature>
<dbReference type="GO" id="GO:0071555">
    <property type="term" value="P:cell wall organization"/>
    <property type="evidence" value="ECO:0007669"/>
    <property type="project" value="UniProtKB-KW"/>
</dbReference>
<dbReference type="PANTHER" id="PTHR34997">
    <property type="entry name" value="AM15"/>
    <property type="match status" value="1"/>
</dbReference>
<dbReference type="GO" id="GO:0005975">
    <property type="term" value="P:carbohydrate metabolic process"/>
    <property type="evidence" value="ECO:0007669"/>
    <property type="project" value="InterPro"/>
</dbReference>
<dbReference type="InterPro" id="IPR011330">
    <property type="entry name" value="Glyco_hydro/deAcase_b/a-brl"/>
</dbReference>
<evidence type="ECO:0000256" key="9">
    <source>
        <dbReference type="SAM" id="MobiDB-lite"/>
    </source>
</evidence>
<keyword evidence="6" id="KW-0472">Membrane</keyword>
<dbReference type="AlphaFoldDB" id="A0A0C2WZF1"/>
<dbReference type="CDD" id="cd00118">
    <property type="entry name" value="LysM"/>
    <property type="match status" value="2"/>
</dbReference>
<keyword evidence="14" id="KW-1185">Reference proteome</keyword>
<dbReference type="GO" id="GO:0016810">
    <property type="term" value="F:hydrolase activity, acting on carbon-nitrogen (but not peptide) bonds"/>
    <property type="evidence" value="ECO:0007669"/>
    <property type="project" value="InterPro"/>
</dbReference>
<reference evidence="14" key="2">
    <citation type="submission" date="2015-01" db="EMBL/GenBank/DDBJ databases">
        <title>Evolutionary Origins and Diversification of the Mycorrhizal Mutualists.</title>
        <authorList>
            <consortium name="DOE Joint Genome Institute"/>
            <consortium name="Mycorrhizal Genomics Consortium"/>
            <person name="Kohler A."/>
            <person name="Kuo A."/>
            <person name="Nagy L.G."/>
            <person name="Floudas D."/>
            <person name="Copeland A."/>
            <person name="Barry K.W."/>
            <person name="Cichocki N."/>
            <person name="Veneault-Fourrey C."/>
            <person name="LaButti K."/>
            <person name="Lindquist E.A."/>
            <person name="Lipzen A."/>
            <person name="Lundell T."/>
            <person name="Morin E."/>
            <person name="Murat C."/>
            <person name="Riley R."/>
            <person name="Ohm R."/>
            <person name="Sun H."/>
            <person name="Tunlid A."/>
            <person name="Henrissat B."/>
            <person name="Grigoriev I.V."/>
            <person name="Hibbett D.S."/>
            <person name="Martin F."/>
        </authorList>
    </citation>
    <scope>NUCLEOTIDE SEQUENCE [LARGE SCALE GENOMIC DNA]</scope>
    <source>
        <strain evidence="14">MAFF 305830</strain>
    </source>
</reference>
<dbReference type="Pfam" id="PF01476">
    <property type="entry name" value="LysM"/>
    <property type="match status" value="4"/>
</dbReference>
<feature type="region of interest" description="Disordered" evidence="9">
    <location>
        <begin position="315"/>
        <end position="337"/>
    </location>
</feature>
<dbReference type="OrthoDB" id="5985073at2759"/>
<evidence type="ECO:0000256" key="1">
    <source>
        <dbReference type="ARBA" id="ARBA00004609"/>
    </source>
</evidence>
<dbReference type="Proteomes" id="UP000054097">
    <property type="component" value="Unassembled WGS sequence"/>
</dbReference>
<keyword evidence="3" id="KW-0336">GPI-anchor</keyword>
<feature type="compositionally biased region" description="Low complexity" evidence="9">
    <location>
        <begin position="321"/>
        <end position="337"/>
    </location>
</feature>
<evidence type="ECO:0000256" key="3">
    <source>
        <dbReference type="ARBA" id="ARBA00022622"/>
    </source>
</evidence>
<dbReference type="Gene3D" id="3.10.350.10">
    <property type="entry name" value="LysM domain"/>
    <property type="match status" value="4"/>
</dbReference>
<evidence type="ECO:0000256" key="2">
    <source>
        <dbReference type="ARBA" id="ARBA00022475"/>
    </source>
</evidence>
<dbReference type="GO" id="GO:0098552">
    <property type="term" value="C:side of membrane"/>
    <property type="evidence" value="ECO:0007669"/>
    <property type="project" value="UniProtKB-KW"/>
</dbReference>
<organism evidence="13 14">
    <name type="scientific">Serendipita vermifera MAFF 305830</name>
    <dbReference type="NCBI Taxonomy" id="933852"/>
    <lineage>
        <taxon>Eukaryota</taxon>
        <taxon>Fungi</taxon>
        <taxon>Dikarya</taxon>
        <taxon>Basidiomycota</taxon>
        <taxon>Agaricomycotina</taxon>
        <taxon>Agaricomycetes</taxon>
        <taxon>Sebacinales</taxon>
        <taxon>Serendipitaceae</taxon>
        <taxon>Serendipita</taxon>
    </lineage>
</organism>
<dbReference type="SMART" id="SM00257">
    <property type="entry name" value="LysM"/>
    <property type="match status" value="4"/>
</dbReference>